<sequence>MKKEERILARPWRCQMPGGGLFLGTSRLGVLTRAFWIALDMLFMCVVLHQVKLYIG</sequence>
<evidence type="ECO:0000313" key="3">
    <source>
        <dbReference type="Proteomes" id="UP001162972"/>
    </source>
</evidence>
<name>A0AAD6K1E4_9ROSI</name>
<evidence type="ECO:0000256" key="1">
    <source>
        <dbReference type="SAM" id="Phobius"/>
    </source>
</evidence>
<proteinExistence type="predicted"/>
<feature type="transmembrane region" description="Helical" evidence="1">
    <location>
        <begin position="34"/>
        <end position="55"/>
    </location>
</feature>
<keyword evidence="1" id="KW-0812">Transmembrane</keyword>
<evidence type="ECO:0000313" key="2">
    <source>
        <dbReference type="EMBL" id="KAJ6415246.1"/>
    </source>
</evidence>
<dbReference type="AlphaFoldDB" id="A0AAD6K1E4"/>
<gene>
    <name evidence="2" type="ORF">OIU84_004103</name>
</gene>
<accession>A0AAD6K1E4</accession>
<keyword evidence="1" id="KW-0472">Membrane</keyword>
<keyword evidence="3" id="KW-1185">Reference proteome</keyword>
<keyword evidence="1" id="KW-1133">Transmembrane helix</keyword>
<protein>
    <submittedName>
        <fullName evidence="2">Uncharacterized protein</fullName>
    </submittedName>
</protein>
<dbReference type="Proteomes" id="UP001162972">
    <property type="component" value="Chromosome 3"/>
</dbReference>
<dbReference type="EMBL" id="JAPFFJ010000012">
    <property type="protein sequence ID" value="KAJ6415246.1"/>
    <property type="molecule type" value="Genomic_DNA"/>
</dbReference>
<comment type="caution">
    <text evidence="2">The sequence shown here is derived from an EMBL/GenBank/DDBJ whole genome shotgun (WGS) entry which is preliminary data.</text>
</comment>
<organism evidence="2 3">
    <name type="scientific">Salix udensis</name>
    <dbReference type="NCBI Taxonomy" id="889485"/>
    <lineage>
        <taxon>Eukaryota</taxon>
        <taxon>Viridiplantae</taxon>
        <taxon>Streptophyta</taxon>
        <taxon>Embryophyta</taxon>
        <taxon>Tracheophyta</taxon>
        <taxon>Spermatophyta</taxon>
        <taxon>Magnoliopsida</taxon>
        <taxon>eudicotyledons</taxon>
        <taxon>Gunneridae</taxon>
        <taxon>Pentapetalae</taxon>
        <taxon>rosids</taxon>
        <taxon>fabids</taxon>
        <taxon>Malpighiales</taxon>
        <taxon>Salicaceae</taxon>
        <taxon>Saliceae</taxon>
        <taxon>Salix</taxon>
    </lineage>
</organism>
<reference evidence="2 3" key="1">
    <citation type="journal article" date="2023" name="Int. J. Mol. Sci.">
        <title>De Novo Assembly and Annotation of 11 Diverse Shrub Willow (Salix) Genomes Reveals Novel Gene Organization in Sex-Linked Regions.</title>
        <authorList>
            <person name="Hyden B."/>
            <person name="Feng K."/>
            <person name="Yates T.B."/>
            <person name="Jawdy S."/>
            <person name="Cereghino C."/>
            <person name="Smart L.B."/>
            <person name="Muchero W."/>
        </authorList>
    </citation>
    <scope>NUCLEOTIDE SEQUENCE [LARGE SCALE GENOMIC DNA]</scope>
    <source>
        <tissue evidence="2">Shoot tip</tissue>
    </source>
</reference>
<feature type="non-terminal residue" evidence="2">
    <location>
        <position position="56"/>
    </location>
</feature>